<dbReference type="EMBL" id="MLFS01000093">
    <property type="protein sequence ID" value="ORM68374.1"/>
    <property type="molecule type" value="Genomic_DNA"/>
</dbReference>
<evidence type="ECO:0000313" key="3">
    <source>
        <dbReference type="EMBL" id="ORM68374.1"/>
    </source>
</evidence>
<dbReference type="STRING" id="1076551.HA48_20605"/>
<feature type="domain" description="Solute-binding protein family 5" evidence="2">
    <location>
        <begin position="67"/>
        <end position="420"/>
    </location>
</feature>
<dbReference type="AlphaFoldDB" id="A0A1X1CVM3"/>
<dbReference type="Pfam" id="PF00496">
    <property type="entry name" value="SBP_bac_5"/>
    <property type="match status" value="1"/>
</dbReference>
<dbReference type="PANTHER" id="PTHR30290">
    <property type="entry name" value="PERIPLASMIC BINDING COMPONENT OF ABC TRANSPORTER"/>
    <property type="match status" value="1"/>
</dbReference>
<dbReference type="InterPro" id="IPR000914">
    <property type="entry name" value="SBP_5_dom"/>
</dbReference>
<dbReference type="InterPro" id="IPR039424">
    <property type="entry name" value="SBP_5"/>
</dbReference>
<evidence type="ECO:0000256" key="1">
    <source>
        <dbReference type="SAM" id="SignalP"/>
    </source>
</evidence>
<organism evidence="3 4">
    <name type="scientific">Pantoea wallisii</name>
    <dbReference type="NCBI Taxonomy" id="1076551"/>
    <lineage>
        <taxon>Bacteria</taxon>
        <taxon>Pseudomonadati</taxon>
        <taxon>Pseudomonadota</taxon>
        <taxon>Gammaproteobacteria</taxon>
        <taxon>Enterobacterales</taxon>
        <taxon>Erwiniaceae</taxon>
        <taxon>Pantoea</taxon>
    </lineage>
</organism>
<sequence length="509" mass="55264">MKSMKKLLIATALGLASCAVAAASQQDKPVRIAAPFEIKGTDPALVGDILLRMDVVETLIEVNERGEPITALAQSWQVSPDGLTWQFQLRNAVRFHDGSLLDAAAVVKSLNTARGKAGLLDKTPINAISGNGQSVTITLTEPFTPLLAVLAESRSQILALASWDAQGAITRIIGSGPFRLTAFKPPQSLSVERFDDYWGTKPAITAANYLSTGRAETRALLAESGDADYVFNLDAASRQRLARKATLQIPAIPVPRTLMLKLNLADPRLAEQPVRAAISMAIDRNALAMAVLRYPGAASQLFPASMGEWHNASLAPLQYQPQQAQQQLQAAGWQPGPDGILMRNGQRFSLTLLTYPDRPELPLMAMVIQQQLRKVGIEVKINSTNASEIPAQHHSNQLQMALFSRNFALTPDPGGTLLQDYGVNGGDWGAMNWHPPGFADALHTLTRSTDADARAQARNTITAAIQQDLPVIPLAWYQQAVAVNSQLQSVKLDPFERHFGLRGMRWGEQ</sequence>
<protein>
    <submittedName>
        <fullName evidence="3">ABC transporter substrate-binding protein</fullName>
    </submittedName>
</protein>
<dbReference type="PROSITE" id="PS51257">
    <property type="entry name" value="PROKAR_LIPOPROTEIN"/>
    <property type="match status" value="1"/>
</dbReference>
<evidence type="ECO:0000313" key="4">
    <source>
        <dbReference type="Proteomes" id="UP000193104"/>
    </source>
</evidence>
<gene>
    <name evidence="3" type="ORF">HA48_20605</name>
</gene>
<dbReference type="OrthoDB" id="9801912at2"/>
<dbReference type="CDD" id="cd08490">
    <property type="entry name" value="PBP2_NikA_DppA_OppA_like_3"/>
    <property type="match status" value="1"/>
</dbReference>
<dbReference type="GO" id="GO:1904680">
    <property type="term" value="F:peptide transmembrane transporter activity"/>
    <property type="evidence" value="ECO:0007669"/>
    <property type="project" value="TreeGrafter"/>
</dbReference>
<keyword evidence="4" id="KW-1185">Reference proteome</keyword>
<feature type="signal peptide" evidence="1">
    <location>
        <begin position="1"/>
        <end position="22"/>
    </location>
</feature>
<reference evidence="3 4" key="1">
    <citation type="journal article" date="2017" name="Antonie Van Leeuwenhoek">
        <title>Phylogenomic resolution of the bacterial genus Pantoea and its relationship with Erwinia and Tatumella.</title>
        <authorList>
            <person name="Palmer M."/>
            <person name="Steenkamp E.T."/>
            <person name="Coetzee M.P."/>
            <person name="Chan W.Y."/>
            <person name="van Zyl E."/>
            <person name="De Maayer P."/>
            <person name="Coutinho T.A."/>
            <person name="Blom J."/>
            <person name="Smits T.H."/>
            <person name="Duffy B."/>
            <person name="Venter S.N."/>
        </authorList>
    </citation>
    <scope>NUCLEOTIDE SEQUENCE [LARGE SCALE GENOMIC DNA]</scope>
    <source>
        <strain evidence="3 4">LMG 26277</strain>
    </source>
</reference>
<evidence type="ECO:0000259" key="2">
    <source>
        <dbReference type="Pfam" id="PF00496"/>
    </source>
</evidence>
<dbReference type="GO" id="GO:0015833">
    <property type="term" value="P:peptide transport"/>
    <property type="evidence" value="ECO:0007669"/>
    <property type="project" value="TreeGrafter"/>
</dbReference>
<dbReference type="RefSeq" id="WP_128603038.1">
    <property type="nucleotide sequence ID" value="NZ_MLFS01000093.1"/>
</dbReference>
<name>A0A1X1CVM3_9GAMM</name>
<dbReference type="Gene3D" id="3.40.190.10">
    <property type="entry name" value="Periplasmic binding protein-like II"/>
    <property type="match status" value="1"/>
</dbReference>
<dbReference type="SUPFAM" id="SSF53850">
    <property type="entry name" value="Periplasmic binding protein-like II"/>
    <property type="match status" value="1"/>
</dbReference>
<dbReference type="Proteomes" id="UP000193104">
    <property type="component" value="Unassembled WGS sequence"/>
</dbReference>
<dbReference type="PANTHER" id="PTHR30290:SF83">
    <property type="entry name" value="ABC TRANSPORTER SUBSTRATE-BINDING PROTEIN"/>
    <property type="match status" value="1"/>
</dbReference>
<accession>A0A1X1CVM3</accession>
<dbReference type="Gene3D" id="3.10.105.10">
    <property type="entry name" value="Dipeptide-binding Protein, Domain 3"/>
    <property type="match status" value="1"/>
</dbReference>
<feature type="chain" id="PRO_5013049476" evidence="1">
    <location>
        <begin position="23"/>
        <end position="509"/>
    </location>
</feature>
<comment type="caution">
    <text evidence="3">The sequence shown here is derived from an EMBL/GenBank/DDBJ whole genome shotgun (WGS) entry which is preliminary data.</text>
</comment>
<dbReference type="InterPro" id="IPR030678">
    <property type="entry name" value="Peptide/Ni-bd"/>
</dbReference>
<dbReference type="GO" id="GO:0043190">
    <property type="term" value="C:ATP-binding cassette (ABC) transporter complex"/>
    <property type="evidence" value="ECO:0007669"/>
    <property type="project" value="InterPro"/>
</dbReference>
<proteinExistence type="predicted"/>
<keyword evidence="1" id="KW-0732">Signal</keyword>
<dbReference type="PIRSF" id="PIRSF002741">
    <property type="entry name" value="MppA"/>
    <property type="match status" value="1"/>
</dbReference>
<dbReference type="GO" id="GO:0030288">
    <property type="term" value="C:outer membrane-bounded periplasmic space"/>
    <property type="evidence" value="ECO:0007669"/>
    <property type="project" value="UniProtKB-ARBA"/>
</dbReference>